<dbReference type="STRING" id="4537.A0A0E0LMS7"/>
<dbReference type="PANTHER" id="PTHR34145">
    <property type="entry name" value="OS02G0105600 PROTEIN"/>
    <property type="match status" value="1"/>
</dbReference>
<reference evidence="2" key="1">
    <citation type="submission" date="2015-04" db="UniProtKB">
        <authorList>
            <consortium name="EnsemblPlants"/>
        </authorList>
    </citation>
    <scope>IDENTIFICATION</scope>
</reference>
<dbReference type="AlphaFoldDB" id="A0A0E0LMS7"/>
<keyword evidence="3" id="KW-1185">Reference proteome</keyword>
<dbReference type="eggNOG" id="ENOG502RRSE">
    <property type="taxonomic scope" value="Eukaryota"/>
</dbReference>
<sequence>MQTHSGVGVKIFKLRTYPCYNPPSYYVDRWLQIAISLGIEEVELKMNQISQTVYKFACSLLFSEKGSSIRSLFFVDCAFRYTVEVGPLSNLTSVHLRSVYITGEELCCFFLKELSLSNCNDIVFLEIPCLLSQLNFLQVQLCKNVADCCIQCSKIILFLLYGETNTHLISPHLNHWSIYLFPQTVNTPIIPGKFTHLKHLEIVLYTPSHSQDFDFYSLVSLLMLLQTFVMRVEVPTIMHDSMIEGSGGDSFHPRCLSEYHHENLRNVMITGFCSAKSMIDLTSHILEKISLECLTLDTTRGFDRRLANIDKCLPMTGAAIMEAGNASLAIIRHIEGRVPSTVNLKVIEPCSKCHRLGNGYCCII</sequence>
<organism evidence="2">
    <name type="scientific">Oryza punctata</name>
    <name type="common">Red rice</name>
    <dbReference type="NCBI Taxonomy" id="4537"/>
    <lineage>
        <taxon>Eukaryota</taxon>
        <taxon>Viridiplantae</taxon>
        <taxon>Streptophyta</taxon>
        <taxon>Embryophyta</taxon>
        <taxon>Tracheophyta</taxon>
        <taxon>Spermatophyta</taxon>
        <taxon>Magnoliopsida</taxon>
        <taxon>Liliopsida</taxon>
        <taxon>Poales</taxon>
        <taxon>Poaceae</taxon>
        <taxon>BOP clade</taxon>
        <taxon>Oryzoideae</taxon>
        <taxon>Oryzeae</taxon>
        <taxon>Oryzinae</taxon>
        <taxon>Oryza</taxon>
    </lineage>
</organism>
<evidence type="ECO:0000313" key="3">
    <source>
        <dbReference type="Proteomes" id="UP000026962"/>
    </source>
</evidence>
<dbReference type="InterPro" id="IPR053772">
    <property type="entry name" value="At1g61320/At1g61330-like"/>
</dbReference>
<dbReference type="OMA" id="SECCHDH"/>
<dbReference type="PANTHER" id="PTHR34145:SF14">
    <property type="entry name" value="EXPRESSED PROTEIN"/>
    <property type="match status" value="1"/>
</dbReference>
<dbReference type="EnsemblPlants" id="OPUNC07G19200.3">
    <property type="protein sequence ID" value="OPUNC07G19200.3"/>
    <property type="gene ID" value="OPUNC07G19200"/>
</dbReference>
<proteinExistence type="predicted"/>
<dbReference type="Pfam" id="PF23622">
    <property type="entry name" value="LRR_At1g61320_AtMIF1"/>
    <property type="match status" value="1"/>
</dbReference>
<evidence type="ECO:0000259" key="1">
    <source>
        <dbReference type="Pfam" id="PF23622"/>
    </source>
</evidence>
<dbReference type="InterPro" id="IPR055357">
    <property type="entry name" value="LRR_At1g61320_AtMIF1"/>
</dbReference>
<name>A0A0E0LMS7_ORYPU</name>
<accession>A0A0E0LMS7</accession>
<reference evidence="2" key="2">
    <citation type="submission" date="2018-05" db="EMBL/GenBank/DDBJ databases">
        <title>OpunRS2 (Oryza punctata Reference Sequence Version 2).</title>
        <authorList>
            <person name="Zhang J."/>
            <person name="Kudrna D."/>
            <person name="Lee S."/>
            <person name="Talag J."/>
            <person name="Welchert J."/>
            <person name="Wing R.A."/>
        </authorList>
    </citation>
    <scope>NUCLEOTIDE SEQUENCE [LARGE SCALE GENOMIC DNA]</scope>
</reference>
<protein>
    <recommendedName>
        <fullName evidence="1">At1g61320/AtMIF1 LRR domain-containing protein</fullName>
    </recommendedName>
</protein>
<dbReference type="Gramene" id="OPUNC07G19200.3">
    <property type="protein sequence ID" value="OPUNC07G19200.3"/>
    <property type="gene ID" value="OPUNC07G19200"/>
</dbReference>
<evidence type="ECO:0000313" key="2">
    <source>
        <dbReference type="EnsemblPlants" id="OPUNC07G19200.3"/>
    </source>
</evidence>
<dbReference type="Proteomes" id="UP000026962">
    <property type="component" value="Chromosome 7"/>
</dbReference>
<feature type="domain" description="At1g61320/AtMIF1 LRR" evidence="1">
    <location>
        <begin position="159"/>
        <end position="351"/>
    </location>
</feature>
<dbReference type="HOGENOM" id="CLU_010721_4_0_1"/>